<dbReference type="EMBL" id="LR699553">
    <property type="protein sequence ID" value="VVD27924.1"/>
    <property type="molecule type" value="Genomic_DNA"/>
</dbReference>
<dbReference type="RefSeq" id="WP_197740259.1">
    <property type="nucleotide sequence ID" value="NZ_LR699553.1"/>
</dbReference>
<accession>A0A5Q4Z1W1</accession>
<dbReference type="KEGG" id="pdio:PDMSB3_1467"/>
<evidence type="ECO:0000313" key="2">
    <source>
        <dbReference type="Proteomes" id="UP000325811"/>
    </source>
</evidence>
<dbReference type="Gene3D" id="3.40.50.720">
    <property type="entry name" value="NAD(P)-binding Rossmann-like Domain"/>
    <property type="match status" value="1"/>
</dbReference>
<name>A0A5Q4Z1W1_9BURK</name>
<keyword evidence="2" id="KW-1185">Reference proteome</keyword>
<dbReference type="InterPro" id="IPR036291">
    <property type="entry name" value="NAD(P)-bd_dom_sf"/>
</dbReference>
<reference evidence="1 2" key="1">
    <citation type="submission" date="2019-08" db="EMBL/GenBank/DDBJ databases">
        <authorList>
            <person name="Herpell B J."/>
        </authorList>
    </citation>
    <scope>NUCLEOTIDE SEQUENCE [LARGE SCALE GENOMIC DNA]</scope>
    <source>
        <strain evidence="2">Msb3</strain>
    </source>
</reference>
<dbReference type="Proteomes" id="UP000325811">
    <property type="component" value="Chromosome I"/>
</dbReference>
<protein>
    <recommendedName>
        <fullName evidence="3">Short chain dehydrogenase</fullName>
    </recommendedName>
</protein>
<dbReference type="AlphaFoldDB" id="A0A5Q4Z1W1"/>
<organism evidence="1 2">
    <name type="scientific">Paraburkholderia dioscoreae</name>
    <dbReference type="NCBI Taxonomy" id="2604047"/>
    <lineage>
        <taxon>Bacteria</taxon>
        <taxon>Pseudomonadati</taxon>
        <taxon>Pseudomonadota</taxon>
        <taxon>Betaproteobacteria</taxon>
        <taxon>Burkholderiales</taxon>
        <taxon>Burkholderiaceae</taxon>
        <taxon>Paraburkholderia</taxon>
    </lineage>
</organism>
<evidence type="ECO:0008006" key="3">
    <source>
        <dbReference type="Google" id="ProtNLM"/>
    </source>
</evidence>
<evidence type="ECO:0000313" key="1">
    <source>
        <dbReference type="EMBL" id="VVD27924.1"/>
    </source>
</evidence>
<gene>
    <name evidence="1" type="ORF">PDMSB3_1467</name>
</gene>
<dbReference type="SUPFAM" id="SSF51735">
    <property type="entry name" value="NAD(P)-binding Rossmann-fold domains"/>
    <property type="match status" value="1"/>
</dbReference>
<proteinExistence type="predicted"/>
<sequence length="55" mass="5909">MQKNVILVTGAGTGIGKLTAQSLAEAGHIEVSERVRIDFARRIGMGDLLEARVRC</sequence>